<dbReference type="CDD" id="cd12914">
    <property type="entry name" value="PDC1_DGC_like"/>
    <property type="match status" value="1"/>
</dbReference>
<name>A0A3S4JW80_CHRVL</name>
<accession>A0A3S4JW80</accession>
<dbReference type="Gene3D" id="3.30.450.20">
    <property type="entry name" value="PAS domain"/>
    <property type="match status" value="1"/>
</dbReference>
<organism evidence="2 3">
    <name type="scientific">Chromobacterium violaceum</name>
    <dbReference type="NCBI Taxonomy" id="536"/>
    <lineage>
        <taxon>Bacteria</taxon>
        <taxon>Pseudomonadati</taxon>
        <taxon>Pseudomonadota</taxon>
        <taxon>Betaproteobacteria</taxon>
        <taxon>Neisseriales</taxon>
        <taxon>Chromobacteriaceae</taxon>
        <taxon>Chromobacterium</taxon>
    </lineage>
</organism>
<sequence>MKADMKVRRLLDSIIIRLLALSLAIMIIGVLSRYYTLGSFLRQDLGQVVSEQQLALAGYVAHDIDDKINQRKALLSRLATALPPELLDNPDALRAWLKERYQYQPLFTIGLFVVRPDGRAIADYPVVPHRMQVNYGDRDYIQQSLAGQFYIGKAVTGRSSGVPVLPMSARYGSAAKCRPCWWASPPSPRRAFSTYCSSRGSAITATASCWFPA</sequence>
<dbReference type="Proteomes" id="UP000275777">
    <property type="component" value="Chromosome"/>
</dbReference>
<proteinExistence type="predicted"/>
<feature type="transmembrane region" description="Helical" evidence="1">
    <location>
        <begin position="14"/>
        <end position="35"/>
    </location>
</feature>
<keyword evidence="1" id="KW-0472">Membrane</keyword>
<keyword evidence="1" id="KW-1133">Transmembrane helix</keyword>
<dbReference type="EMBL" id="LR134182">
    <property type="protein sequence ID" value="VEB42168.1"/>
    <property type="molecule type" value="Genomic_DNA"/>
</dbReference>
<evidence type="ECO:0000256" key="1">
    <source>
        <dbReference type="SAM" id="Phobius"/>
    </source>
</evidence>
<gene>
    <name evidence="2" type="ORF">NCTC9695_02611</name>
</gene>
<evidence type="ECO:0000313" key="2">
    <source>
        <dbReference type="EMBL" id="VEB42168.1"/>
    </source>
</evidence>
<dbReference type="AlphaFoldDB" id="A0A3S4JW80"/>
<evidence type="ECO:0000313" key="3">
    <source>
        <dbReference type="Proteomes" id="UP000275777"/>
    </source>
</evidence>
<protein>
    <submittedName>
        <fullName evidence="2">Uncharacterized protein</fullName>
    </submittedName>
</protein>
<keyword evidence="1" id="KW-0812">Transmembrane</keyword>
<reference evidence="2 3" key="1">
    <citation type="submission" date="2018-12" db="EMBL/GenBank/DDBJ databases">
        <authorList>
            <consortium name="Pathogen Informatics"/>
        </authorList>
    </citation>
    <scope>NUCLEOTIDE SEQUENCE [LARGE SCALE GENOMIC DNA]</scope>
    <source>
        <strain evidence="2 3">NCTC9695</strain>
    </source>
</reference>